<dbReference type="SUPFAM" id="SSF48498">
    <property type="entry name" value="Tetracyclin repressor-like, C-terminal domain"/>
    <property type="match status" value="1"/>
</dbReference>
<dbReference type="Pfam" id="PF17932">
    <property type="entry name" value="TetR_C_24"/>
    <property type="match status" value="1"/>
</dbReference>
<dbReference type="Pfam" id="PF00440">
    <property type="entry name" value="TetR_N"/>
    <property type="match status" value="1"/>
</dbReference>
<dbReference type="PANTHER" id="PTHR30055">
    <property type="entry name" value="HTH-TYPE TRANSCRIPTIONAL REGULATOR RUTR"/>
    <property type="match status" value="1"/>
</dbReference>
<accession>A0ABW2C511</accession>
<dbReference type="InterPro" id="IPR001647">
    <property type="entry name" value="HTH_TetR"/>
</dbReference>
<proteinExistence type="predicted"/>
<dbReference type="EMBL" id="JBHSXX010000001">
    <property type="protein sequence ID" value="MFC6870402.1"/>
    <property type="molecule type" value="Genomic_DNA"/>
</dbReference>
<name>A0ABW2C511_9PSEU</name>
<dbReference type="InterPro" id="IPR009057">
    <property type="entry name" value="Homeodomain-like_sf"/>
</dbReference>
<dbReference type="InterPro" id="IPR023772">
    <property type="entry name" value="DNA-bd_HTH_TetR-type_CS"/>
</dbReference>
<dbReference type="InterPro" id="IPR050109">
    <property type="entry name" value="HTH-type_TetR-like_transc_reg"/>
</dbReference>
<protein>
    <submittedName>
        <fullName evidence="4">TetR/AcrR family transcriptional regulator</fullName>
    </submittedName>
</protein>
<dbReference type="PROSITE" id="PS01081">
    <property type="entry name" value="HTH_TETR_1"/>
    <property type="match status" value="1"/>
</dbReference>
<sequence>MPRAERERQMIDVAVTTFAERGYVATSMDDIAERVGVSKPMLYEYFHSKEGLLLAAIREARTALRQATERAVTGATTGKEVLERGLLAYFRFMAERQDAWSLLRHELSFLGPVASEEVEAIRQQQTDFNMLLMRAHLTGASDEEVEAAAEILVGACERMAVWYERHDHATPELATQYTMNIIWNGMAFWQESDRGTPAG</sequence>
<evidence type="ECO:0000259" key="3">
    <source>
        <dbReference type="PROSITE" id="PS50977"/>
    </source>
</evidence>
<evidence type="ECO:0000256" key="1">
    <source>
        <dbReference type="ARBA" id="ARBA00023125"/>
    </source>
</evidence>
<keyword evidence="1 2" id="KW-0238">DNA-binding</keyword>
<keyword evidence="5" id="KW-1185">Reference proteome</keyword>
<feature type="domain" description="HTH tetR-type" evidence="3">
    <location>
        <begin position="4"/>
        <end position="64"/>
    </location>
</feature>
<reference evidence="5" key="1">
    <citation type="journal article" date="2019" name="Int. J. Syst. Evol. Microbiol.">
        <title>The Global Catalogue of Microorganisms (GCM) 10K type strain sequencing project: providing services to taxonomists for standard genome sequencing and annotation.</title>
        <authorList>
            <consortium name="The Broad Institute Genomics Platform"/>
            <consortium name="The Broad Institute Genome Sequencing Center for Infectious Disease"/>
            <person name="Wu L."/>
            <person name="Ma J."/>
        </authorList>
    </citation>
    <scope>NUCLEOTIDE SEQUENCE [LARGE SCALE GENOMIC DNA]</scope>
    <source>
        <strain evidence="5">KCTC 32255</strain>
    </source>
</reference>
<feature type="DNA-binding region" description="H-T-H motif" evidence="2">
    <location>
        <begin position="27"/>
        <end position="46"/>
    </location>
</feature>
<dbReference type="PROSITE" id="PS50977">
    <property type="entry name" value="HTH_TETR_2"/>
    <property type="match status" value="1"/>
</dbReference>
<organism evidence="4 5">
    <name type="scientific">Haloechinothrix salitolerans</name>
    <dbReference type="NCBI Taxonomy" id="926830"/>
    <lineage>
        <taxon>Bacteria</taxon>
        <taxon>Bacillati</taxon>
        <taxon>Actinomycetota</taxon>
        <taxon>Actinomycetes</taxon>
        <taxon>Pseudonocardiales</taxon>
        <taxon>Pseudonocardiaceae</taxon>
        <taxon>Haloechinothrix</taxon>
    </lineage>
</organism>
<comment type="caution">
    <text evidence="4">The sequence shown here is derived from an EMBL/GenBank/DDBJ whole genome shotgun (WGS) entry which is preliminary data.</text>
</comment>
<evidence type="ECO:0000313" key="4">
    <source>
        <dbReference type="EMBL" id="MFC6870402.1"/>
    </source>
</evidence>
<dbReference type="RefSeq" id="WP_345395467.1">
    <property type="nucleotide sequence ID" value="NZ_BAABLA010000023.1"/>
</dbReference>
<dbReference type="PANTHER" id="PTHR30055:SF158">
    <property type="entry name" value="POSSIBLE TRANSCRIPTIONAL REGULATORY PROTEIN (PROBABLY TETR-FAMILY)"/>
    <property type="match status" value="1"/>
</dbReference>
<dbReference type="InterPro" id="IPR036271">
    <property type="entry name" value="Tet_transcr_reg_TetR-rel_C_sf"/>
</dbReference>
<dbReference type="SUPFAM" id="SSF46689">
    <property type="entry name" value="Homeodomain-like"/>
    <property type="match status" value="1"/>
</dbReference>
<dbReference type="InterPro" id="IPR041490">
    <property type="entry name" value="KstR2_TetR_C"/>
</dbReference>
<dbReference type="Proteomes" id="UP001596337">
    <property type="component" value="Unassembled WGS sequence"/>
</dbReference>
<dbReference type="Gene3D" id="1.10.357.10">
    <property type="entry name" value="Tetracycline Repressor, domain 2"/>
    <property type="match status" value="1"/>
</dbReference>
<evidence type="ECO:0000313" key="5">
    <source>
        <dbReference type="Proteomes" id="UP001596337"/>
    </source>
</evidence>
<evidence type="ECO:0000256" key="2">
    <source>
        <dbReference type="PROSITE-ProRule" id="PRU00335"/>
    </source>
</evidence>
<gene>
    <name evidence="4" type="ORF">ACFQGD_25015</name>
</gene>
<dbReference type="PRINTS" id="PR00455">
    <property type="entry name" value="HTHTETR"/>
</dbReference>